<dbReference type="PANTHER" id="PTHR31489:SF2">
    <property type="entry name" value="PROTEIN LIN-52 HOMOLOG"/>
    <property type="match status" value="1"/>
</dbReference>
<gene>
    <name evidence="2" type="ORF">CTOB1V02_LOCUS12383</name>
</gene>
<organism evidence="2">
    <name type="scientific">Cyprideis torosa</name>
    <dbReference type="NCBI Taxonomy" id="163714"/>
    <lineage>
        <taxon>Eukaryota</taxon>
        <taxon>Metazoa</taxon>
        <taxon>Ecdysozoa</taxon>
        <taxon>Arthropoda</taxon>
        <taxon>Crustacea</taxon>
        <taxon>Oligostraca</taxon>
        <taxon>Ostracoda</taxon>
        <taxon>Podocopa</taxon>
        <taxon>Podocopida</taxon>
        <taxon>Cytherocopina</taxon>
        <taxon>Cytheroidea</taxon>
        <taxon>Cytherideidae</taxon>
        <taxon>Cyprideis</taxon>
    </lineage>
</organism>
<accession>A0A7R8ZWJ3</accession>
<proteinExistence type="inferred from homology"/>
<dbReference type="EMBL" id="OB669087">
    <property type="protein sequence ID" value="CAD7234567.1"/>
    <property type="molecule type" value="Genomic_DNA"/>
</dbReference>
<sequence length="69" mass="8142">MAYEALSTDGGNFRTLRANVFQELLDEVRGLQNLAYQLGLEETREMTRGKYLNVLTPRPRISRRREDRR</sequence>
<comment type="similarity">
    <text evidence="1">Belongs to the lin-52 family.</text>
</comment>
<dbReference type="PANTHER" id="PTHR31489">
    <property type="entry name" value="LIN52 FAMILY MEMBER"/>
    <property type="match status" value="1"/>
</dbReference>
<dbReference type="GO" id="GO:0070176">
    <property type="term" value="C:DRM complex"/>
    <property type="evidence" value="ECO:0007669"/>
    <property type="project" value="InterPro"/>
</dbReference>
<reference evidence="2" key="1">
    <citation type="submission" date="2020-11" db="EMBL/GenBank/DDBJ databases">
        <authorList>
            <person name="Tran Van P."/>
        </authorList>
    </citation>
    <scope>NUCLEOTIDE SEQUENCE</scope>
</reference>
<dbReference type="OrthoDB" id="5834362at2759"/>
<dbReference type="AlphaFoldDB" id="A0A7R8ZWJ3"/>
<evidence type="ECO:0000256" key="1">
    <source>
        <dbReference type="ARBA" id="ARBA00005456"/>
    </source>
</evidence>
<name>A0A7R8ZWJ3_9CRUS</name>
<dbReference type="InterPro" id="IPR018737">
    <property type="entry name" value="DREAM_LIN52"/>
</dbReference>
<dbReference type="Pfam" id="PF10044">
    <property type="entry name" value="LIN52"/>
    <property type="match status" value="1"/>
</dbReference>
<dbReference type="GO" id="GO:0006355">
    <property type="term" value="P:regulation of DNA-templated transcription"/>
    <property type="evidence" value="ECO:0007669"/>
    <property type="project" value="InterPro"/>
</dbReference>
<evidence type="ECO:0000313" key="2">
    <source>
        <dbReference type="EMBL" id="CAD7234567.1"/>
    </source>
</evidence>
<protein>
    <submittedName>
        <fullName evidence="2">Uncharacterized protein</fullName>
    </submittedName>
</protein>